<accession>A0A9D2G0J1</accession>
<dbReference type="AlphaFoldDB" id="A0A9D2G0J1"/>
<evidence type="ECO:0000256" key="5">
    <source>
        <dbReference type="ARBA" id="ARBA00022898"/>
    </source>
</evidence>
<evidence type="ECO:0000256" key="6">
    <source>
        <dbReference type="ARBA" id="ARBA00050776"/>
    </source>
</evidence>
<evidence type="ECO:0000313" key="10">
    <source>
        <dbReference type="EMBL" id="HIZ70155.1"/>
    </source>
</evidence>
<dbReference type="EMBL" id="DXAZ01000001">
    <property type="protein sequence ID" value="HIZ70155.1"/>
    <property type="molecule type" value="Genomic_DNA"/>
</dbReference>
<reference evidence="10" key="2">
    <citation type="submission" date="2021-04" db="EMBL/GenBank/DDBJ databases">
        <authorList>
            <person name="Gilroy R."/>
        </authorList>
    </citation>
    <scope>NUCLEOTIDE SEQUENCE</scope>
    <source>
        <strain evidence="10">CHK169-4300</strain>
    </source>
</reference>
<dbReference type="GO" id="GO:0031071">
    <property type="term" value="F:cysteine desulfurase activity"/>
    <property type="evidence" value="ECO:0007669"/>
    <property type="project" value="UniProtKB-UniRule"/>
</dbReference>
<dbReference type="InterPro" id="IPR010970">
    <property type="entry name" value="Cys_dSase_SufS"/>
</dbReference>
<dbReference type="GO" id="GO:0006534">
    <property type="term" value="P:cysteine metabolic process"/>
    <property type="evidence" value="ECO:0007669"/>
    <property type="project" value="UniProtKB-UniRule"/>
</dbReference>
<name>A0A9D2G0J1_9LACT</name>
<dbReference type="InterPro" id="IPR020578">
    <property type="entry name" value="Aminotrans_V_PyrdxlP_BS"/>
</dbReference>
<comment type="caution">
    <text evidence="10">The sequence shown here is derived from an EMBL/GenBank/DDBJ whole genome shotgun (WGS) entry which is preliminary data.</text>
</comment>
<feature type="domain" description="Aminotransferase class V" evidence="9">
    <location>
        <begin position="25"/>
        <end position="395"/>
    </location>
</feature>
<dbReference type="GO" id="GO:0030170">
    <property type="term" value="F:pyridoxal phosphate binding"/>
    <property type="evidence" value="ECO:0007669"/>
    <property type="project" value="UniProtKB-UniRule"/>
</dbReference>
<protein>
    <recommendedName>
        <fullName evidence="3 8">Cysteine desulfurase</fullName>
        <ecNumber evidence="3 8">2.8.1.7</ecNumber>
    </recommendedName>
</protein>
<dbReference type="SUPFAM" id="SSF53383">
    <property type="entry name" value="PLP-dependent transferases"/>
    <property type="match status" value="1"/>
</dbReference>
<dbReference type="InterPro" id="IPR000192">
    <property type="entry name" value="Aminotrans_V_dom"/>
</dbReference>
<keyword evidence="5 8" id="KW-0663">Pyridoxal phosphate</keyword>
<evidence type="ECO:0000259" key="9">
    <source>
        <dbReference type="Pfam" id="PF00266"/>
    </source>
</evidence>
<dbReference type="InterPro" id="IPR015424">
    <property type="entry name" value="PyrdxlP-dep_Trfase"/>
</dbReference>
<evidence type="ECO:0000256" key="7">
    <source>
        <dbReference type="RuleBase" id="RU004504"/>
    </source>
</evidence>
<dbReference type="PIRSF" id="PIRSF005572">
    <property type="entry name" value="NifS"/>
    <property type="match status" value="1"/>
</dbReference>
<evidence type="ECO:0000256" key="3">
    <source>
        <dbReference type="ARBA" id="ARBA00012239"/>
    </source>
</evidence>
<proteinExistence type="inferred from homology"/>
<dbReference type="Proteomes" id="UP000824106">
    <property type="component" value="Unassembled WGS sequence"/>
</dbReference>
<reference evidence="10" key="1">
    <citation type="journal article" date="2021" name="PeerJ">
        <title>Extensive microbial diversity within the chicken gut microbiome revealed by metagenomics and culture.</title>
        <authorList>
            <person name="Gilroy R."/>
            <person name="Ravi A."/>
            <person name="Getino M."/>
            <person name="Pursley I."/>
            <person name="Horton D.L."/>
            <person name="Alikhan N.F."/>
            <person name="Baker D."/>
            <person name="Gharbi K."/>
            <person name="Hall N."/>
            <person name="Watson M."/>
            <person name="Adriaenssens E.M."/>
            <person name="Foster-Nyarko E."/>
            <person name="Jarju S."/>
            <person name="Secka A."/>
            <person name="Antonio M."/>
            <person name="Oren A."/>
            <person name="Chaudhuri R.R."/>
            <person name="La Ragione R."/>
            <person name="Hildebrand F."/>
            <person name="Pallen M.J."/>
        </authorList>
    </citation>
    <scope>NUCLEOTIDE SEQUENCE</scope>
    <source>
        <strain evidence="10">CHK169-4300</strain>
    </source>
</reference>
<dbReference type="PANTHER" id="PTHR43586:SF8">
    <property type="entry name" value="CYSTEINE DESULFURASE 1, CHLOROPLASTIC"/>
    <property type="match status" value="1"/>
</dbReference>
<dbReference type="InterPro" id="IPR016454">
    <property type="entry name" value="Cysteine_dSase"/>
</dbReference>
<dbReference type="Pfam" id="PF00266">
    <property type="entry name" value="Aminotran_5"/>
    <property type="match status" value="1"/>
</dbReference>
<evidence type="ECO:0000313" key="11">
    <source>
        <dbReference type="Proteomes" id="UP000824106"/>
    </source>
</evidence>
<dbReference type="EC" id="2.8.1.7" evidence="3 8"/>
<dbReference type="PANTHER" id="PTHR43586">
    <property type="entry name" value="CYSTEINE DESULFURASE"/>
    <property type="match status" value="1"/>
</dbReference>
<keyword evidence="4 8" id="KW-0808">Transferase</keyword>
<comment type="function">
    <text evidence="8">Catalyzes the removal of elemental sulfur and selenium atoms from L-cysteine, L-cystine, L-selenocysteine, and L-selenocystine to produce L-alanine.</text>
</comment>
<evidence type="ECO:0000256" key="2">
    <source>
        <dbReference type="ARBA" id="ARBA00010447"/>
    </source>
</evidence>
<dbReference type="PROSITE" id="PS00595">
    <property type="entry name" value="AA_TRANSFER_CLASS_5"/>
    <property type="match status" value="1"/>
</dbReference>
<dbReference type="CDD" id="cd06453">
    <property type="entry name" value="SufS_like"/>
    <property type="match status" value="1"/>
</dbReference>
<dbReference type="InterPro" id="IPR015422">
    <property type="entry name" value="PyrdxlP-dep_Trfase_small"/>
</dbReference>
<dbReference type="InterPro" id="IPR015421">
    <property type="entry name" value="PyrdxlP-dep_Trfase_major"/>
</dbReference>
<comment type="cofactor">
    <cofactor evidence="1 7">
        <name>pyridoxal 5'-phosphate</name>
        <dbReference type="ChEBI" id="CHEBI:597326"/>
    </cofactor>
</comment>
<comment type="similarity">
    <text evidence="2 8">Belongs to the class-V pyridoxal-phosphate-dependent aminotransferase family. Csd subfamily.</text>
</comment>
<organism evidence="10 11">
    <name type="scientific">Candidatus Atopostipes pullistercoris</name>
    <dbReference type="NCBI Taxonomy" id="2838467"/>
    <lineage>
        <taxon>Bacteria</taxon>
        <taxon>Bacillati</taxon>
        <taxon>Bacillota</taxon>
        <taxon>Bacilli</taxon>
        <taxon>Lactobacillales</taxon>
        <taxon>Carnobacteriaceae</taxon>
        <taxon>Atopostipes</taxon>
    </lineage>
</organism>
<evidence type="ECO:0000256" key="8">
    <source>
        <dbReference type="RuleBase" id="RU004506"/>
    </source>
</evidence>
<gene>
    <name evidence="10" type="ORF">H9808_00035</name>
</gene>
<dbReference type="Gene3D" id="3.90.1150.10">
    <property type="entry name" value="Aspartate Aminotransferase, domain 1"/>
    <property type="match status" value="1"/>
</dbReference>
<evidence type="ECO:0000256" key="1">
    <source>
        <dbReference type="ARBA" id="ARBA00001933"/>
    </source>
</evidence>
<evidence type="ECO:0000256" key="4">
    <source>
        <dbReference type="ARBA" id="ARBA00022679"/>
    </source>
</evidence>
<dbReference type="NCBIfam" id="TIGR01979">
    <property type="entry name" value="sufS"/>
    <property type="match status" value="1"/>
</dbReference>
<sequence>MITNWEKIRTDFPILKREINDQSLIYMDNAATTQKPRPVIDAICDFYENYNANVYRGVHTLSGEATTVYENSREKVADFIGAKEKEEVIFTKGTTNSLNYLAQMLSLEVKAGDEILLTYMEHHSNIIPWQQLAKRKKAKLIYVELTDEGKIDLSDYKNKLNKRTKIVSFTHVSNILGTINPVLEMTELAHEMNAIVIVDGAQAVPHFKVNVQELNVDFYAFSGHKMLGPTGIGVLYGKKKWLTSLEPAEFGGEMIELVKEQESTWANLPNKFEAGTPNISGAIGLAAAIDYLENIGMDNIKNYEEELFIYLYEKLININGLEIYGPDDLTAHSGVISFNLEGIHPHDLATALDLEGIAIRAGHHCGQLLMHKLNVVATSRISLYFYNTKEEVDQVIQTLEQTKEFFSA</sequence>
<comment type="catalytic activity">
    <reaction evidence="6 8">
        <text>(sulfur carrier)-H + L-cysteine = (sulfur carrier)-SH + L-alanine</text>
        <dbReference type="Rhea" id="RHEA:43892"/>
        <dbReference type="Rhea" id="RHEA-COMP:14737"/>
        <dbReference type="Rhea" id="RHEA-COMP:14739"/>
        <dbReference type="ChEBI" id="CHEBI:29917"/>
        <dbReference type="ChEBI" id="CHEBI:35235"/>
        <dbReference type="ChEBI" id="CHEBI:57972"/>
        <dbReference type="ChEBI" id="CHEBI:64428"/>
        <dbReference type="EC" id="2.8.1.7"/>
    </reaction>
</comment>
<dbReference type="Gene3D" id="3.40.640.10">
    <property type="entry name" value="Type I PLP-dependent aspartate aminotransferase-like (Major domain)"/>
    <property type="match status" value="1"/>
</dbReference>